<dbReference type="Pfam" id="PF01527">
    <property type="entry name" value="HTH_Tnp_1"/>
    <property type="match status" value="1"/>
</dbReference>
<accession>A0A1I0T0V1</accession>
<dbReference type="InterPro" id="IPR009057">
    <property type="entry name" value="Homeodomain-like_sf"/>
</dbReference>
<dbReference type="SUPFAM" id="SSF46689">
    <property type="entry name" value="Homeodomain-like"/>
    <property type="match status" value="1"/>
</dbReference>
<dbReference type="GO" id="GO:0003677">
    <property type="term" value="F:DNA binding"/>
    <property type="evidence" value="ECO:0007669"/>
    <property type="project" value="InterPro"/>
</dbReference>
<dbReference type="AlphaFoldDB" id="A0A1I0T0V1"/>
<dbReference type="EMBL" id="FOJO01000004">
    <property type="protein sequence ID" value="SFA45330.1"/>
    <property type="molecule type" value="Genomic_DNA"/>
</dbReference>
<proteinExistence type="predicted"/>
<dbReference type="Proteomes" id="UP000182312">
    <property type="component" value="Unassembled WGS sequence"/>
</dbReference>
<sequence>MEDDGRQLRVTAVHPIGRRKFDPVSKARLIESCLQPGASVAQPALDHGVNANLLWKWIGQHRLAKQGMAMITPPSAPTFIPVQIESAADQAMSRQSSAFALDLAAPWW</sequence>
<protein>
    <submittedName>
        <fullName evidence="1">Transposase</fullName>
    </submittedName>
</protein>
<evidence type="ECO:0000313" key="1">
    <source>
        <dbReference type="EMBL" id="SFA45330.1"/>
    </source>
</evidence>
<dbReference type="NCBIfam" id="NF047595">
    <property type="entry name" value="IS66_ISRel24_TnpA"/>
    <property type="match status" value="1"/>
</dbReference>
<dbReference type="InterPro" id="IPR002514">
    <property type="entry name" value="Transposase_8"/>
</dbReference>
<dbReference type="RefSeq" id="WP_074948031.1">
    <property type="nucleotide sequence ID" value="NZ_FOJO01000004.1"/>
</dbReference>
<organism evidence="1 2">
    <name type="scientific">Paracoccus halophilus</name>
    <dbReference type="NCBI Taxonomy" id="376733"/>
    <lineage>
        <taxon>Bacteria</taxon>
        <taxon>Pseudomonadati</taxon>
        <taxon>Pseudomonadota</taxon>
        <taxon>Alphaproteobacteria</taxon>
        <taxon>Rhodobacterales</taxon>
        <taxon>Paracoccaceae</taxon>
        <taxon>Paracoccus</taxon>
    </lineage>
</organism>
<name>A0A1I0T0V1_9RHOB</name>
<dbReference type="GO" id="GO:0006313">
    <property type="term" value="P:DNA transposition"/>
    <property type="evidence" value="ECO:0007669"/>
    <property type="project" value="InterPro"/>
</dbReference>
<dbReference type="GO" id="GO:0004803">
    <property type="term" value="F:transposase activity"/>
    <property type="evidence" value="ECO:0007669"/>
    <property type="project" value="InterPro"/>
</dbReference>
<evidence type="ECO:0000313" key="2">
    <source>
        <dbReference type="Proteomes" id="UP000182312"/>
    </source>
</evidence>
<reference evidence="1 2" key="1">
    <citation type="submission" date="2016-10" db="EMBL/GenBank/DDBJ databases">
        <authorList>
            <person name="de Groot N.N."/>
        </authorList>
    </citation>
    <scope>NUCLEOTIDE SEQUENCE [LARGE SCALE GENOMIC DNA]</scope>
    <source>
        <strain evidence="1 2">CGMCC 1.6117</strain>
    </source>
</reference>
<gene>
    <name evidence="1" type="ORF">SAMN04487972_10419</name>
</gene>